<evidence type="ECO:0008006" key="3">
    <source>
        <dbReference type="Google" id="ProtNLM"/>
    </source>
</evidence>
<gene>
    <name evidence="1" type="ORF">C2G38_1989191</name>
</gene>
<reference evidence="1 2" key="1">
    <citation type="submission" date="2018-06" db="EMBL/GenBank/DDBJ databases">
        <title>Comparative genomics reveals the genomic features of Rhizophagus irregularis, R. cerebriforme, R. diaphanum and Gigaspora rosea, and their symbiotic lifestyle signature.</title>
        <authorList>
            <person name="Morin E."/>
            <person name="San Clemente H."/>
            <person name="Chen E.C.H."/>
            <person name="De La Providencia I."/>
            <person name="Hainaut M."/>
            <person name="Kuo A."/>
            <person name="Kohler A."/>
            <person name="Murat C."/>
            <person name="Tang N."/>
            <person name="Roy S."/>
            <person name="Loubradou J."/>
            <person name="Henrissat B."/>
            <person name="Grigoriev I.V."/>
            <person name="Corradi N."/>
            <person name="Roux C."/>
            <person name="Martin F.M."/>
        </authorList>
    </citation>
    <scope>NUCLEOTIDE SEQUENCE [LARGE SCALE GENOMIC DNA]</scope>
    <source>
        <strain evidence="1 2">DAOM 194757</strain>
    </source>
</reference>
<feature type="non-terminal residue" evidence="1">
    <location>
        <position position="1"/>
    </location>
</feature>
<dbReference type="STRING" id="44941.A0A397U9C2"/>
<proteinExistence type="predicted"/>
<dbReference type="EMBL" id="QKWP01002298">
    <property type="protein sequence ID" value="RIB03903.1"/>
    <property type="molecule type" value="Genomic_DNA"/>
</dbReference>
<evidence type="ECO:0000313" key="1">
    <source>
        <dbReference type="EMBL" id="RIB03903.1"/>
    </source>
</evidence>
<dbReference type="PANTHER" id="PTHR46411">
    <property type="entry name" value="FAMILY ATPASE, PUTATIVE-RELATED"/>
    <property type="match status" value="1"/>
</dbReference>
<sequence>PKELEDKLSEILEIASIWNAVILIYKVDIFLEQRSKNDVNRNALVGIFLRLLKYHQGILFLTTNCGMYDYCFC</sequence>
<name>A0A397U9C2_9GLOM</name>
<dbReference type="Proteomes" id="UP000266673">
    <property type="component" value="Unassembled WGS sequence"/>
</dbReference>
<dbReference type="AlphaFoldDB" id="A0A397U9C2"/>
<dbReference type="OrthoDB" id="10042665at2759"/>
<comment type="caution">
    <text evidence="1">The sequence shown here is derived from an EMBL/GenBank/DDBJ whole genome shotgun (WGS) entry which is preliminary data.</text>
</comment>
<keyword evidence="2" id="KW-1185">Reference proteome</keyword>
<evidence type="ECO:0000313" key="2">
    <source>
        <dbReference type="Proteomes" id="UP000266673"/>
    </source>
</evidence>
<accession>A0A397U9C2</accession>
<organism evidence="1 2">
    <name type="scientific">Gigaspora rosea</name>
    <dbReference type="NCBI Taxonomy" id="44941"/>
    <lineage>
        <taxon>Eukaryota</taxon>
        <taxon>Fungi</taxon>
        <taxon>Fungi incertae sedis</taxon>
        <taxon>Mucoromycota</taxon>
        <taxon>Glomeromycotina</taxon>
        <taxon>Glomeromycetes</taxon>
        <taxon>Diversisporales</taxon>
        <taxon>Gigasporaceae</taxon>
        <taxon>Gigaspora</taxon>
    </lineage>
</organism>
<protein>
    <recommendedName>
        <fullName evidence="3">ATPase AAA-type core domain-containing protein</fullName>
    </recommendedName>
</protein>
<dbReference type="PANTHER" id="PTHR46411:SF3">
    <property type="entry name" value="AAA+ ATPASE DOMAIN-CONTAINING PROTEIN"/>
    <property type="match status" value="1"/>
</dbReference>